<dbReference type="InterPro" id="IPR013766">
    <property type="entry name" value="Thioredoxin_domain"/>
</dbReference>
<dbReference type="AlphaFoldDB" id="S9VSA1"/>
<dbReference type="PANTHER" id="PTHR10293">
    <property type="entry name" value="GLUTAREDOXIN FAMILY MEMBER"/>
    <property type="match status" value="1"/>
</dbReference>
<dbReference type="Pfam" id="PF00462">
    <property type="entry name" value="Glutaredoxin"/>
    <property type="match status" value="1"/>
</dbReference>
<dbReference type="EMBL" id="LR877147">
    <property type="protein sequence ID" value="CAD2214527.1"/>
    <property type="molecule type" value="Genomic_DNA"/>
</dbReference>
<reference evidence="5 6" key="1">
    <citation type="submission" date="2020-08" db="EMBL/GenBank/DDBJ databases">
        <authorList>
            <person name="Newling K."/>
            <person name="Davey J."/>
            <person name="Forrester S."/>
        </authorList>
    </citation>
    <scope>NUCLEOTIDE SEQUENCE [LARGE SCALE GENOMIC DNA]</scope>
    <source>
        <strain evidence="6">Crithidia deanei Carvalho (ATCC PRA-265)</strain>
    </source>
</reference>
<evidence type="ECO:0000256" key="1">
    <source>
        <dbReference type="ARBA" id="ARBA00022723"/>
    </source>
</evidence>
<dbReference type="GO" id="GO:0005634">
    <property type="term" value="C:nucleus"/>
    <property type="evidence" value="ECO:0007669"/>
    <property type="project" value="TreeGrafter"/>
</dbReference>
<dbReference type="VEuPathDB" id="TriTrypDB:ADEAN_000197400"/>
<dbReference type="GO" id="GO:0051536">
    <property type="term" value="F:iron-sulfur cluster binding"/>
    <property type="evidence" value="ECO:0007669"/>
    <property type="project" value="UniProtKB-KW"/>
</dbReference>
<evidence type="ECO:0000256" key="2">
    <source>
        <dbReference type="ARBA" id="ARBA00023004"/>
    </source>
</evidence>
<evidence type="ECO:0000259" key="4">
    <source>
        <dbReference type="PROSITE" id="PS51352"/>
    </source>
</evidence>
<dbReference type="OrthoDB" id="415696at2759"/>
<dbReference type="InterPro" id="IPR004480">
    <property type="entry name" value="Monothiol_GRX-rel"/>
</dbReference>
<gene>
    <name evidence="5" type="ORF">ADEAN_000197400</name>
</gene>
<proteinExistence type="predicted"/>
<dbReference type="PROSITE" id="PS51354">
    <property type="entry name" value="GLUTAREDOXIN_2"/>
    <property type="match status" value="1"/>
</dbReference>
<dbReference type="SUPFAM" id="SSF52833">
    <property type="entry name" value="Thioredoxin-like"/>
    <property type="match status" value="2"/>
</dbReference>
<keyword evidence="6" id="KW-1185">Reference proteome</keyword>
<dbReference type="InterPro" id="IPR002109">
    <property type="entry name" value="Glutaredoxin"/>
</dbReference>
<dbReference type="FunFam" id="3.40.30.10:FF:000357">
    <property type="entry name" value="Thioredoxin-like protein"/>
    <property type="match status" value="1"/>
</dbReference>
<accession>S9VSA1</accession>
<keyword evidence="3" id="KW-0411">Iron-sulfur</keyword>
<dbReference type="InterPro" id="IPR033658">
    <property type="entry name" value="GRX_PICOT-like"/>
</dbReference>
<dbReference type="InterPro" id="IPR017937">
    <property type="entry name" value="Thioredoxin_CS"/>
</dbReference>
<dbReference type="GO" id="GO:0046872">
    <property type="term" value="F:metal ion binding"/>
    <property type="evidence" value="ECO:0007669"/>
    <property type="project" value="UniProtKB-KW"/>
</dbReference>
<keyword evidence="1" id="KW-0479">Metal-binding</keyword>
<dbReference type="InterPro" id="IPR036249">
    <property type="entry name" value="Thioredoxin-like_sf"/>
</dbReference>
<dbReference type="GO" id="GO:0005829">
    <property type="term" value="C:cytosol"/>
    <property type="evidence" value="ECO:0007669"/>
    <property type="project" value="TreeGrafter"/>
</dbReference>
<evidence type="ECO:0000256" key="3">
    <source>
        <dbReference type="ARBA" id="ARBA00023014"/>
    </source>
</evidence>
<dbReference type="Proteomes" id="UP000515908">
    <property type="component" value="Chromosome 03"/>
</dbReference>
<name>S9VSA1_9TRYP</name>
<organism evidence="5 6">
    <name type="scientific">Angomonas deanei</name>
    <dbReference type="NCBI Taxonomy" id="59799"/>
    <lineage>
        <taxon>Eukaryota</taxon>
        <taxon>Discoba</taxon>
        <taxon>Euglenozoa</taxon>
        <taxon>Kinetoplastea</taxon>
        <taxon>Metakinetoplastina</taxon>
        <taxon>Trypanosomatida</taxon>
        <taxon>Trypanosomatidae</taxon>
        <taxon>Strigomonadinae</taxon>
        <taxon>Angomonas</taxon>
    </lineage>
</organism>
<dbReference type="PROSITE" id="PS51352">
    <property type="entry name" value="THIOREDOXIN_2"/>
    <property type="match status" value="1"/>
</dbReference>
<keyword evidence="2" id="KW-0408">Iron</keyword>
<dbReference type="PANTHER" id="PTHR10293:SF73">
    <property type="entry name" value="GLUTAREDOXIN-3"/>
    <property type="match status" value="1"/>
</dbReference>
<dbReference type="Pfam" id="PF00085">
    <property type="entry name" value="Thioredoxin"/>
    <property type="match status" value="1"/>
</dbReference>
<dbReference type="CDD" id="cd03028">
    <property type="entry name" value="GRX_PICOT_like"/>
    <property type="match status" value="1"/>
</dbReference>
<sequence>MQRVSSTQHYHELKTAAKETLGLVVHFSASWCEPCKEVNSFLEKQAASYGSNLIIAEVNCEVHEEICELEGIESVPFISFFRPKNGELERVADVAGAKLDLITLNLVSLYGEKGGHGVQRKDFADLDDYLKYLTTRKGIVAFITGSPSRPRCGFTGRLCEVLAELKADFVYYDVMADDEVCERLKVYAKWPTYPQVYVDGELIGGWDICKELHEEGELKSTLKI</sequence>
<evidence type="ECO:0000313" key="6">
    <source>
        <dbReference type="Proteomes" id="UP000515908"/>
    </source>
</evidence>
<dbReference type="GO" id="GO:0006879">
    <property type="term" value="P:intracellular iron ion homeostasis"/>
    <property type="evidence" value="ECO:0007669"/>
    <property type="project" value="TreeGrafter"/>
</dbReference>
<evidence type="ECO:0000313" key="5">
    <source>
        <dbReference type="EMBL" id="CAD2214527.1"/>
    </source>
</evidence>
<dbReference type="Gene3D" id="3.40.30.10">
    <property type="entry name" value="Glutaredoxin"/>
    <property type="match status" value="2"/>
</dbReference>
<dbReference type="PROSITE" id="PS00194">
    <property type="entry name" value="THIOREDOXIN_1"/>
    <property type="match status" value="1"/>
</dbReference>
<feature type="domain" description="Thioredoxin" evidence="4">
    <location>
        <begin position="1"/>
        <end position="135"/>
    </location>
</feature>
<protein>
    <submittedName>
        <fullName evidence="5">Thioredoxin/Glutaredoxin, putative</fullName>
    </submittedName>
</protein>